<comment type="similarity">
    <text evidence="1">Belongs to the TolB family.</text>
</comment>
<dbReference type="InterPro" id="IPR011042">
    <property type="entry name" value="6-blade_b-propeller_TolB-like"/>
</dbReference>
<keyword evidence="4" id="KW-1185">Reference proteome</keyword>
<gene>
    <name evidence="3" type="ORF">D0Z08_30865</name>
</gene>
<proteinExistence type="inferred from homology"/>
<feature type="signal peptide" evidence="2">
    <location>
        <begin position="1"/>
        <end position="20"/>
    </location>
</feature>
<dbReference type="SUPFAM" id="SSF82171">
    <property type="entry name" value="DPP6 N-terminal domain-like"/>
    <property type="match status" value="1"/>
</dbReference>
<accession>A0A417XS00</accession>
<dbReference type="Gene3D" id="2.120.10.30">
    <property type="entry name" value="TolB, C-terminal domain"/>
    <property type="match status" value="2"/>
</dbReference>
<organism evidence="3 4">
    <name type="scientific">Nocardioides immobilis</name>
    <dbReference type="NCBI Taxonomy" id="2049295"/>
    <lineage>
        <taxon>Bacteria</taxon>
        <taxon>Bacillati</taxon>
        <taxon>Actinomycetota</taxon>
        <taxon>Actinomycetes</taxon>
        <taxon>Propionibacteriales</taxon>
        <taxon>Nocardioidaceae</taxon>
        <taxon>Nocardioides</taxon>
    </lineage>
</organism>
<dbReference type="PANTHER" id="PTHR36842:SF1">
    <property type="entry name" value="PROTEIN TOLB"/>
    <property type="match status" value="1"/>
</dbReference>
<dbReference type="Proteomes" id="UP000283644">
    <property type="component" value="Unassembled WGS sequence"/>
</dbReference>
<comment type="caution">
    <text evidence="3">The sequence shown here is derived from an EMBL/GenBank/DDBJ whole genome shotgun (WGS) entry which is preliminary data.</text>
</comment>
<dbReference type="OrthoDB" id="9758793at2"/>
<dbReference type="AlphaFoldDB" id="A0A417XS00"/>
<dbReference type="EMBL" id="QXGH01000053">
    <property type="protein sequence ID" value="RHW23232.1"/>
    <property type="molecule type" value="Genomic_DNA"/>
</dbReference>
<name>A0A417XS00_9ACTN</name>
<dbReference type="InterPro" id="IPR011659">
    <property type="entry name" value="WD40"/>
</dbReference>
<evidence type="ECO:0000313" key="3">
    <source>
        <dbReference type="EMBL" id="RHW23232.1"/>
    </source>
</evidence>
<dbReference type="PANTHER" id="PTHR36842">
    <property type="entry name" value="PROTEIN TOLB HOMOLOG"/>
    <property type="match status" value="1"/>
</dbReference>
<keyword evidence="2" id="KW-0732">Signal</keyword>
<protein>
    <submittedName>
        <fullName evidence="3">Uncharacterized protein</fullName>
    </submittedName>
</protein>
<reference evidence="3 4" key="1">
    <citation type="submission" date="2018-09" db="EMBL/GenBank/DDBJ databases">
        <title>Genome sequencing of Nocardioides immobilis CCTCC AB 2017083 for comparison to Nocardioides silvaticus.</title>
        <authorList>
            <person name="Li C."/>
            <person name="Wang G."/>
        </authorList>
    </citation>
    <scope>NUCLEOTIDE SEQUENCE [LARGE SCALE GENOMIC DNA]</scope>
    <source>
        <strain evidence="3 4">CCTCC AB 2017083</strain>
    </source>
</reference>
<dbReference type="Pfam" id="PF07676">
    <property type="entry name" value="PD40"/>
    <property type="match status" value="1"/>
</dbReference>
<sequence>MSRRGITAFFTMVMAAGVMASGPVHQADATLPETTAAATFPGSNGRIAYTKAWEVSGTPGPDERSAVFTVRPDGTGNKRLTFAREAGKPIWSPSGGRIAYEQAGAVWVMKSDGSAKKRLIDGRLVGWMPTGGRILAVRDLGGYATDPTWLLYTLSTGETEELPIDLPLVAGIEEPYHDFSEWTYAAQPTLSPDGELLALTLWRYDSGDDGYGYYHGSIFTVRLDGTELTRIPGYDYSWGSPSWSPDGDELVYWGSEPRAGCIDSVRSIYLDGTRGSVGISKPCGEYDPDWSPNGNKIVFTASERLQIANLTGTRITTVLHRTVGVYLYDPDWRSVR</sequence>
<dbReference type="RefSeq" id="WP_118929119.1">
    <property type="nucleotide sequence ID" value="NZ_QXGH01000053.1"/>
</dbReference>
<feature type="chain" id="PRO_5038537465" evidence="2">
    <location>
        <begin position="21"/>
        <end position="336"/>
    </location>
</feature>
<evidence type="ECO:0000256" key="1">
    <source>
        <dbReference type="ARBA" id="ARBA00009820"/>
    </source>
</evidence>
<evidence type="ECO:0000313" key="4">
    <source>
        <dbReference type="Proteomes" id="UP000283644"/>
    </source>
</evidence>
<evidence type="ECO:0000256" key="2">
    <source>
        <dbReference type="SAM" id="SignalP"/>
    </source>
</evidence>